<comment type="caution">
    <text evidence="1">The sequence shown here is derived from an EMBL/GenBank/DDBJ whole genome shotgun (WGS) entry which is preliminary data.</text>
</comment>
<accession>A0A1J5TJC8</accession>
<sequence>MRNEQKNNKAYLASILTMLLLASSIPLLNTAQANMSDNVFLIGDSSNKSFASFNGTASYTIEVTSDSDISLFMGLRYIENSTEVIEEWDSSIATFIYAGQISTSNYTLDVGPGTHEVTISIEIPSNPGNFDNGRYLARFGFCTAPCDYMDTDDNSWFPRLGMVEIRDWVVLADEDVSFVDAGGTERLDNIILKNLLRDEDGNSVRLSQAVSVNTDTNSLTGGILTAFDDSGLSSDYDFNSADAGQNYITINGLKDEEIPLPLDVTLSPTTSVVYCPSTPSVIGFLAVDDEEYRQFEDGFGPGIAIGITANPYSLVYLSSDSISQEANTWNGDSYESTEVNFDIDLENGGNIYDSFDVSLVKDSNWNSEWGIVANLDGVLPFDDDVDNTYRTEELEYQNAASRPCNSLYHESDADRDALGLALKFTIPANAQVGETGGVTLHASSATDPTISTEQHFLVTIAQHYAVDLVFTSITTVETDPESTAQFNFTVTNNGNGEDSFNIVSTASSDWNPSLSSSMITLGVNEEYTGHMSMTVPEGMMFGDTSGAVRISAHSNGDPADEWDDEDGDGVWDQGVEQLTVDHNGNAAYDSGTHDGIYVQVKVSQVHDVEFNYYVNESKVMISTIEIYTDTTTIININATNVGNGADQIRFEISSLSTENAANWLEIVQDVEYLSPGDSVTVSIKATPYLTTVPDTYTFTLTAMSYGTINSGESQILTIIVQQRETLPDGGQTVEDIEEGGLLGIPGFELVGVLLSLAAISLSRRPKF</sequence>
<proteinExistence type="predicted"/>
<gene>
    <name evidence="1" type="ORF">BEU04_00090</name>
</gene>
<protein>
    <recommendedName>
        <fullName evidence="3">Alpha-galactosidase NEW3 domain-containing protein</fullName>
    </recommendedName>
</protein>
<name>A0A1J5TJC8_9ARCH</name>
<dbReference type="EMBL" id="MIYU01000001">
    <property type="protein sequence ID" value="OIR20251.1"/>
    <property type="molecule type" value="Genomic_DNA"/>
</dbReference>
<evidence type="ECO:0008006" key="3">
    <source>
        <dbReference type="Google" id="ProtNLM"/>
    </source>
</evidence>
<reference evidence="1 2" key="1">
    <citation type="submission" date="2016-08" db="EMBL/GenBank/DDBJ databases">
        <title>New Insights into Marine Group III Euryarchaeota, from dark to light.</title>
        <authorList>
            <person name="Haro-Moreno J.M."/>
            <person name="Rodriguez-Valera F."/>
            <person name="Lopez-Garcia P."/>
            <person name="Moreira D."/>
            <person name="Martin-Cuadrado A.B."/>
        </authorList>
    </citation>
    <scope>NUCLEOTIDE SEQUENCE [LARGE SCALE GENOMIC DNA]</scope>
    <source>
        <strain evidence="1">CG-Bathy1</strain>
    </source>
</reference>
<evidence type="ECO:0000313" key="2">
    <source>
        <dbReference type="Proteomes" id="UP000183815"/>
    </source>
</evidence>
<evidence type="ECO:0000313" key="1">
    <source>
        <dbReference type="EMBL" id="OIR20251.1"/>
    </source>
</evidence>
<dbReference type="AlphaFoldDB" id="A0A1J5TJC8"/>
<dbReference type="Proteomes" id="UP000183815">
    <property type="component" value="Unassembled WGS sequence"/>
</dbReference>
<organism evidence="1 2">
    <name type="scientific">Marine Group III euryarchaeote CG-Bathy1</name>
    <dbReference type="NCBI Taxonomy" id="1889001"/>
    <lineage>
        <taxon>Archaea</taxon>
        <taxon>Methanobacteriati</taxon>
        <taxon>Thermoplasmatota</taxon>
        <taxon>Thermoplasmata</taxon>
        <taxon>Candidatus Thermoprofundales</taxon>
    </lineage>
</organism>